<accession>A0AAW1NY54</accession>
<gene>
    <name evidence="1" type="ORF">WJX73_002109</name>
</gene>
<evidence type="ECO:0000313" key="1">
    <source>
        <dbReference type="EMBL" id="KAK9801856.1"/>
    </source>
</evidence>
<sequence>MSALPSGRLAAGSVDSTVLMTFEDGAEGSIRCREPVAELHLPDSGNVMEMMYNHNFEHLYELRVPSQDLDGANTRSKLHIWDCATQKHVFEAHEFFDGYDFVCGPLKIRDASHQLVCGAAYSGECGASFTCFSMPSLCRHKSRAHSAALCMFDARAGANPVQRFALHHRTLYPKLDLAKEHYILTSHFGTPLCAWDKRFMSAPLHEQSHLRSTIQSWNHQALRLGMHEGAHCAHQGLCLQNDGDTLIGRADNGMLWMWDLSACLGWAKCDTLGSWRHLLRSQDWSTFHDWPQALGTLPWVDMALWDLPRLWVDGSAPWPLVGVQRCMDALTDVAEQPETYDEVVCTALA</sequence>
<comment type="caution">
    <text evidence="1">The sequence shown here is derived from an EMBL/GenBank/DDBJ whole genome shotgun (WGS) entry which is preliminary data.</text>
</comment>
<keyword evidence="2" id="KW-1185">Reference proteome</keyword>
<name>A0AAW1NY54_9CHLO</name>
<reference evidence="1 2" key="1">
    <citation type="journal article" date="2024" name="Nat. Commun.">
        <title>Phylogenomics reveals the evolutionary origins of lichenization in chlorophyte algae.</title>
        <authorList>
            <person name="Puginier C."/>
            <person name="Libourel C."/>
            <person name="Otte J."/>
            <person name="Skaloud P."/>
            <person name="Haon M."/>
            <person name="Grisel S."/>
            <person name="Petersen M."/>
            <person name="Berrin J.G."/>
            <person name="Delaux P.M."/>
            <person name="Dal Grande F."/>
            <person name="Keller J."/>
        </authorList>
    </citation>
    <scope>NUCLEOTIDE SEQUENCE [LARGE SCALE GENOMIC DNA]</scope>
    <source>
        <strain evidence="1 2">SAG 2036</strain>
    </source>
</reference>
<evidence type="ECO:0000313" key="2">
    <source>
        <dbReference type="Proteomes" id="UP001465755"/>
    </source>
</evidence>
<proteinExistence type="predicted"/>
<dbReference type="AlphaFoldDB" id="A0AAW1NY54"/>
<dbReference type="EMBL" id="JALJOQ010000075">
    <property type="protein sequence ID" value="KAK9801856.1"/>
    <property type="molecule type" value="Genomic_DNA"/>
</dbReference>
<protein>
    <submittedName>
        <fullName evidence="1">Uncharacterized protein</fullName>
    </submittedName>
</protein>
<organism evidence="1 2">
    <name type="scientific">Symbiochloris irregularis</name>
    <dbReference type="NCBI Taxonomy" id="706552"/>
    <lineage>
        <taxon>Eukaryota</taxon>
        <taxon>Viridiplantae</taxon>
        <taxon>Chlorophyta</taxon>
        <taxon>core chlorophytes</taxon>
        <taxon>Trebouxiophyceae</taxon>
        <taxon>Trebouxiales</taxon>
        <taxon>Trebouxiaceae</taxon>
        <taxon>Symbiochloris</taxon>
    </lineage>
</organism>
<dbReference type="Proteomes" id="UP001465755">
    <property type="component" value="Unassembled WGS sequence"/>
</dbReference>